<proteinExistence type="predicted"/>
<evidence type="ECO:0000313" key="3">
    <source>
        <dbReference type="Proteomes" id="UP001229209"/>
    </source>
</evidence>
<gene>
    <name evidence="2" type="ORF">J2S04_002584</name>
</gene>
<comment type="caution">
    <text evidence="2">The sequence shown here is derived from an EMBL/GenBank/DDBJ whole genome shotgun (WGS) entry which is preliminary data.</text>
</comment>
<keyword evidence="3" id="KW-1185">Reference proteome</keyword>
<dbReference type="Proteomes" id="UP001229209">
    <property type="component" value="Unassembled WGS sequence"/>
</dbReference>
<reference evidence="2 3" key="1">
    <citation type="submission" date="2023-07" db="EMBL/GenBank/DDBJ databases">
        <title>Genomic Encyclopedia of Type Strains, Phase IV (KMG-IV): sequencing the most valuable type-strain genomes for metagenomic binning, comparative biology and taxonomic classification.</title>
        <authorList>
            <person name="Goeker M."/>
        </authorList>
    </citation>
    <scope>NUCLEOTIDE SEQUENCE [LARGE SCALE GENOMIC DNA]</scope>
    <source>
        <strain evidence="2 3">DSM 25924</strain>
    </source>
</reference>
<evidence type="ECO:0000256" key="1">
    <source>
        <dbReference type="SAM" id="MobiDB-lite"/>
    </source>
</evidence>
<accession>A0ABT9LZB2</accession>
<name>A0ABT9LZB2_9BACL</name>
<protein>
    <submittedName>
        <fullName evidence="2">Uncharacterized protein</fullName>
    </submittedName>
</protein>
<dbReference type="EMBL" id="JAURUO010000017">
    <property type="protein sequence ID" value="MDP9729610.1"/>
    <property type="molecule type" value="Genomic_DNA"/>
</dbReference>
<sequence>MEARDHLPLPIFQRDLPKRNRQGGGGYKVPEGRQKSDYFDRTKAQADNIALSFNELRTKYSGRLNPHLIYRIKVNQSVDYTQFEKTLNALGGLNC</sequence>
<evidence type="ECO:0000313" key="2">
    <source>
        <dbReference type="EMBL" id="MDP9729610.1"/>
    </source>
</evidence>
<feature type="region of interest" description="Disordered" evidence="1">
    <location>
        <begin position="1"/>
        <end position="34"/>
    </location>
</feature>
<organism evidence="2 3">
    <name type="scientific">Alicyclobacillus tolerans</name>
    <dbReference type="NCBI Taxonomy" id="90970"/>
    <lineage>
        <taxon>Bacteria</taxon>
        <taxon>Bacillati</taxon>
        <taxon>Bacillota</taxon>
        <taxon>Bacilli</taxon>
        <taxon>Bacillales</taxon>
        <taxon>Alicyclobacillaceae</taxon>
        <taxon>Alicyclobacillus</taxon>
    </lineage>
</organism>